<dbReference type="Pfam" id="PF00111">
    <property type="entry name" value="Fer2"/>
    <property type="match status" value="1"/>
</dbReference>
<keyword evidence="6" id="KW-0408">Iron</keyword>
<sequence>MTDDLLLRVVGRRAVADRVVELDLSADGDAALPAWTPGAHIDLVLAEGLVRQYSLCGDPGDTARWRVAVLHQQEGRGGSARVHELLHPGETVLVRGPRNHFALEPAARLLFLAGGIGITPLLPMIAAADRAGADWELHYGGRTETSMAYLDDLRRRFPERVRARVEATDGLLDLDAVLGTPRSDTLVYCCGPEALLTAVEQRCAGWPAGALRTERFAASAPSGESTAFEVEFAQSGVTATVPAGRSIVEVAEDHAIPVITSCEEGVCGTCESRCSAADRTIATAC</sequence>
<keyword evidence="3" id="KW-0001">2Fe-2S</keyword>
<dbReference type="InterPro" id="IPR017927">
    <property type="entry name" value="FAD-bd_FR_type"/>
</dbReference>
<dbReference type="Proteomes" id="UP001501598">
    <property type="component" value="Unassembled WGS sequence"/>
</dbReference>
<dbReference type="PANTHER" id="PTHR47354:SF1">
    <property type="entry name" value="CARNITINE MONOOXYGENASE REDUCTASE SUBUNIT"/>
    <property type="match status" value="1"/>
</dbReference>
<dbReference type="CDD" id="cd06185">
    <property type="entry name" value="PDR_like"/>
    <property type="match status" value="1"/>
</dbReference>
<dbReference type="InterPro" id="IPR050415">
    <property type="entry name" value="MRET"/>
</dbReference>
<reference evidence="11" key="1">
    <citation type="journal article" date="2019" name="Int. J. Syst. Evol. Microbiol.">
        <title>The Global Catalogue of Microorganisms (GCM) 10K type strain sequencing project: providing services to taxonomists for standard genome sequencing and annotation.</title>
        <authorList>
            <consortium name="The Broad Institute Genomics Platform"/>
            <consortium name="The Broad Institute Genome Sequencing Center for Infectious Disease"/>
            <person name="Wu L."/>
            <person name="Ma J."/>
        </authorList>
    </citation>
    <scope>NUCLEOTIDE SEQUENCE [LARGE SCALE GENOMIC DNA]</scope>
    <source>
        <strain evidence="11">JCM 17906</strain>
    </source>
</reference>
<evidence type="ECO:0000256" key="1">
    <source>
        <dbReference type="ARBA" id="ARBA00001974"/>
    </source>
</evidence>
<comment type="cofactor">
    <cofactor evidence="1">
        <name>FAD</name>
        <dbReference type="ChEBI" id="CHEBI:57692"/>
    </cofactor>
</comment>
<evidence type="ECO:0000256" key="6">
    <source>
        <dbReference type="ARBA" id="ARBA00023004"/>
    </source>
</evidence>
<dbReference type="Gene3D" id="3.10.20.30">
    <property type="match status" value="1"/>
</dbReference>
<organism evidence="10 11">
    <name type="scientific">Pseudonocardia xishanensis</name>
    <dbReference type="NCBI Taxonomy" id="630995"/>
    <lineage>
        <taxon>Bacteria</taxon>
        <taxon>Bacillati</taxon>
        <taxon>Actinomycetota</taxon>
        <taxon>Actinomycetes</taxon>
        <taxon>Pseudonocardiales</taxon>
        <taxon>Pseudonocardiaceae</taxon>
        <taxon>Pseudonocardia</taxon>
    </lineage>
</organism>
<dbReference type="InterPro" id="IPR039261">
    <property type="entry name" value="FNR_nucleotide-bd"/>
</dbReference>
<evidence type="ECO:0000256" key="2">
    <source>
        <dbReference type="ARBA" id="ARBA00022630"/>
    </source>
</evidence>
<keyword evidence="4" id="KW-0479">Metal-binding</keyword>
<evidence type="ECO:0000313" key="11">
    <source>
        <dbReference type="Proteomes" id="UP001501598"/>
    </source>
</evidence>
<dbReference type="PANTHER" id="PTHR47354">
    <property type="entry name" value="NADH OXIDOREDUCTASE HCR"/>
    <property type="match status" value="1"/>
</dbReference>
<dbReference type="InterPro" id="IPR012675">
    <property type="entry name" value="Beta-grasp_dom_sf"/>
</dbReference>
<proteinExistence type="predicted"/>
<name>A0ABP8S277_9PSEU</name>
<dbReference type="Gene3D" id="3.40.50.80">
    <property type="entry name" value="Nucleotide-binding domain of ferredoxin-NADP reductase (FNR) module"/>
    <property type="match status" value="1"/>
</dbReference>
<keyword evidence="5" id="KW-0560">Oxidoreductase</keyword>
<dbReference type="PROSITE" id="PS00197">
    <property type="entry name" value="2FE2S_FER_1"/>
    <property type="match status" value="1"/>
</dbReference>
<gene>
    <name evidence="10" type="ORF">GCM10023175_60370</name>
</gene>
<evidence type="ECO:0000256" key="5">
    <source>
        <dbReference type="ARBA" id="ARBA00023002"/>
    </source>
</evidence>
<dbReference type="EMBL" id="BAABGT010000099">
    <property type="protein sequence ID" value="GAA4556966.1"/>
    <property type="molecule type" value="Genomic_DNA"/>
</dbReference>
<dbReference type="RefSeq" id="WP_345426091.1">
    <property type="nucleotide sequence ID" value="NZ_BAABGT010000099.1"/>
</dbReference>
<evidence type="ECO:0000259" key="8">
    <source>
        <dbReference type="PROSITE" id="PS51085"/>
    </source>
</evidence>
<dbReference type="Gene3D" id="2.40.30.10">
    <property type="entry name" value="Translation factors"/>
    <property type="match status" value="1"/>
</dbReference>
<protein>
    <submittedName>
        <fullName evidence="10">PDR/VanB family oxidoreductase</fullName>
    </submittedName>
</protein>
<dbReference type="CDD" id="cd00207">
    <property type="entry name" value="fer2"/>
    <property type="match status" value="1"/>
</dbReference>
<dbReference type="InterPro" id="IPR006058">
    <property type="entry name" value="2Fe2S_fd_BS"/>
</dbReference>
<evidence type="ECO:0000256" key="7">
    <source>
        <dbReference type="ARBA" id="ARBA00023014"/>
    </source>
</evidence>
<evidence type="ECO:0000256" key="4">
    <source>
        <dbReference type="ARBA" id="ARBA00022723"/>
    </source>
</evidence>
<evidence type="ECO:0000313" key="10">
    <source>
        <dbReference type="EMBL" id="GAA4556966.1"/>
    </source>
</evidence>
<dbReference type="PRINTS" id="PR00409">
    <property type="entry name" value="PHDIOXRDTASE"/>
</dbReference>
<dbReference type="InterPro" id="IPR017938">
    <property type="entry name" value="Riboflavin_synthase-like_b-brl"/>
</dbReference>
<keyword evidence="11" id="KW-1185">Reference proteome</keyword>
<dbReference type="PROSITE" id="PS51085">
    <property type="entry name" value="2FE2S_FER_2"/>
    <property type="match status" value="1"/>
</dbReference>
<evidence type="ECO:0000256" key="3">
    <source>
        <dbReference type="ARBA" id="ARBA00022714"/>
    </source>
</evidence>
<accession>A0ABP8S277</accession>
<dbReference type="InterPro" id="IPR036010">
    <property type="entry name" value="2Fe-2S_ferredoxin-like_sf"/>
</dbReference>
<dbReference type="SUPFAM" id="SSF52343">
    <property type="entry name" value="Ferredoxin reductase-like, C-terminal NADP-linked domain"/>
    <property type="match status" value="1"/>
</dbReference>
<feature type="domain" description="2Fe-2S ferredoxin-type" evidence="8">
    <location>
        <begin position="228"/>
        <end position="285"/>
    </location>
</feature>
<evidence type="ECO:0000259" key="9">
    <source>
        <dbReference type="PROSITE" id="PS51384"/>
    </source>
</evidence>
<keyword evidence="7" id="KW-0411">Iron-sulfur</keyword>
<dbReference type="InterPro" id="IPR001041">
    <property type="entry name" value="2Fe-2S_ferredoxin-type"/>
</dbReference>
<dbReference type="PROSITE" id="PS51384">
    <property type="entry name" value="FAD_FR"/>
    <property type="match status" value="1"/>
</dbReference>
<keyword evidence="2" id="KW-0285">Flavoprotein</keyword>
<feature type="domain" description="FAD-binding FR-type" evidence="9">
    <location>
        <begin position="2"/>
        <end position="104"/>
    </location>
</feature>
<comment type="caution">
    <text evidence="10">The sequence shown here is derived from an EMBL/GenBank/DDBJ whole genome shotgun (WGS) entry which is preliminary data.</text>
</comment>
<dbReference type="SUPFAM" id="SSF54292">
    <property type="entry name" value="2Fe-2S ferredoxin-like"/>
    <property type="match status" value="1"/>
</dbReference>
<dbReference type="SUPFAM" id="SSF63380">
    <property type="entry name" value="Riboflavin synthase domain-like"/>
    <property type="match status" value="1"/>
</dbReference>